<dbReference type="OrthoDB" id="71336at2759"/>
<reference evidence="5" key="1">
    <citation type="submission" date="2022-07" db="EMBL/GenBank/DDBJ databases">
        <authorList>
            <person name="Trinca V."/>
            <person name="Uliana J.V.C."/>
            <person name="Torres T.T."/>
            <person name="Ward R.J."/>
            <person name="Monesi N."/>
        </authorList>
    </citation>
    <scope>NUCLEOTIDE SEQUENCE</scope>
    <source>
        <strain evidence="5">HSMRA1968</strain>
        <tissue evidence="5">Whole embryos</tissue>
    </source>
</reference>
<dbReference type="GO" id="GO:0005783">
    <property type="term" value="C:endoplasmic reticulum"/>
    <property type="evidence" value="ECO:0007669"/>
    <property type="project" value="TreeGrafter"/>
</dbReference>
<evidence type="ECO:0000256" key="1">
    <source>
        <dbReference type="ARBA" id="ARBA00006347"/>
    </source>
</evidence>
<dbReference type="EMBL" id="WJQU01000003">
    <property type="protein sequence ID" value="KAJ6640382.1"/>
    <property type="molecule type" value="Genomic_DNA"/>
</dbReference>
<dbReference type="InterPro" id="IPR051063">
    <property type="entry name" value="PDI"/>
</dbReference>
<dbReference type="GO" id="GO:0006457">
    <property type="term" value="P:protein folding"/>
    <property type="evidence" value="ECO:0007669"/>
    <property type="project" value="TreeGrafter"/>
</dbReference>
<dbReference type="PROSITE" id="PS51352">
    <property type="entry name" value="THIOREDOXIN_2"/>
    <property type="match status" value="2"/>
</dbReference>
<evidence type="ECO:0000313" key="5">
    <source>
        <dbReference type="EMBL" id="KAJ6640382.1"/>
    </source>
</evidence>
<accession>A0A9Q0S117</accession>
<feature type="signal peptide" evidence="3">
    <location>
        <begin position="1"/>
        <end position="18"/>
    </location>
</feature>
<dbReference type="PANTHER" id="PTHR45672">
    <property type="entry name" value="PROTEIN DISULFIDE-ISOMERASE C17H9.14C-RELATED"/>
    <property type="match status" value="1"/>
</dbReference>
<dbReference type="PANTHER" id="PTHR45672:SF3">
    <property type="entry name" value="THIOREDOXIN DOMAIN-CONTAINING PROTEIN 5"/>
    <property type="match status" value="1"/>
</dbReference>
<sequence length="385" mass="43684">MWSSVTIFLSICVSIVISDDYKKPGTFAVPLSQDNFAEETANFHYMVLYYSTECEVSQKFLPKYERLAEQFNNENGLKFGTVDCITHNDLCAANGAKALEIILYKKEEGKAKFRGVRNVDGVTKFLVKHLGEVILNNVVDIPEKLEAINELTDETFVDHVGLGQHFVKFYAPWCGHCQRLAPTWDELASALEYDETVSISKIDCTLYRPICLQYEVKGYPTLLWIVDGKRMEKYSGQRSLDDLKEYVEKTAGILVKRSVEPEIQSQIKVEEAVLQLTTQSFDHAVEKGVTFVKFFAPWCGHCKRMAKTWDELAAKFIGTGGVKIAKVDCTLAESKELCTDQDVNGFPTLYIYKNGEKISEYGGNRSLEDLFEFVNRHISSSRDEL</sequence>
<dbReference type="Proteomes" id="UP001151699">
    <property type="component" value="Chromosome X"/>
</dbReference>
<protein>
    <submittedName>
        <fullName evidence="5">Thioredoxin domain-containing protein 5 like</fullName>
    </submittedName>
</protein>
<evidence type="ECO:0000256" key="2">
    <source>
        <dbReference type="ARBA" id="ARBA00022729"/>
    </source>
</evidence>
<proteinExistence type="inferred from homology"/>
<dbReference type="InterPro" id="IPR036249">
    <property type="entry name" value="Thioredoxin-like_sf"/>
</dbReference>
<name>A0A9Q0S117_9DIPT</name>
<dbReference type="AlphaFoldDB" id="A0A9Q0S117"/>
<dbReference type="SUPFAM" id="SSF52833">
    <property type="entry name" value="Thioredoxin-like"/>
    <property type="match status" value="3"/>
</dbReference>
<keyword evidence="6" id="KW-1185">Reference proteome</keyword>
<evidence type="ECO:0000313" key="6">
    <source>
        <dbReference type="Proteomes" id="UP001151699"/>
    </source>
</evidence>
<keyword evidence="2 3" id="KW-0732">Signal</keyword>
<dbReference type="InterPro" id="IPR017937">
    <property type="entry name" value="Thioredoxin_CS"/>
</dbReference>
<dbReference type="CDD" id="cd02961">
    <property type="entry name" value="PDI_a_family"/>
    <property type="match status" value="1"/>
</dbReference>
<feature type="chain" id="PRO_5040352249" evidence="3">
    <location>
        <begin position="19"/>
        <end position="385"/>
    </location>
</feature>
<comment type="caution">
    <text evidence="5">The sequence shown here is derived from an EMBL/GenBank/DDBJ whole genome shotgun (WGS) entry which is preliminary data.</text>
</comment>
<gene>
    <name evidence="5" type="primary">prtp</name>
    <name evidence="5" type="ORF">Bhyg_13133</name>
</gene>
<organism evidence="5 6">
    <name type="scientific">Pseudolycoriella hygida</name>
    <dbReference type="NCBI Taxonomy" id="35572"/>
    <lineage>
        <taxon>Eukaryota</taxon>
        <taxon>Metazoa</taxon>
        <taxon>Ecdysozoa</taxon>
        <taxon>Arthropoda</taxon>
        <taxon>Hexapoda</taxon>
        <taxon>Insecta</taxon>
        <taxon>Pterygota</taxon>
        <taxon>Neoptera</taxon>
        <taxon>Endopterygota</taxon>
        <taxon>Diptera</taxon>
        <taxon>Nematocera</taxon>
        <taxon>Sciaroidea</taxon>
        <taxon>Sciaridae</taxon>
        <taxon>Pseudolycoriella</taxon>
    </lineage>
</organism>
<comment type="similarity">
    <text evidence="1">Belongs to the protein disulfide isomerase family.</text>
</comment>
<dbReference type="PRINTS" id="PR00421">
    <property type="entry name" value="THIOREDOXIN"/>
</dbReference>
<feature type="domain" description="Thioredoxin" evidence="4">
    <location>
        <begin position="92"/>
        <end position="248"/>
    </location>
</feature>
<dbReference type="InterPro" id="IPR013766">
    <property type="entry name" value="Thioredoxin_domain"/>
</dbReference>
<dbReference type="GO" id="GO:0003756">
    <property type="term" value="F:protein disulfide isomerase activity"/>
    <property type="evidence" value="ECO:0007669"/>
    <property type="project" value="TreeGrafter"/>
</dbReference>
<dbReference type="Gene3D" id="3.40.30.10">
    <property type="entry name" value="Glutaredoxin"/>
    <property type="match status" value="3"/>
</dbReference>
<evidence type="ECO:0000259" key="4">
    <source>
        <dbReference type="PROSITE" id="PS51352"/>
    </source>
</evidence>
<dbReference type="Pfam" id="PF00085">
    <property type="entry name" value="Thioredoxin"/>
    <property type="match status" value="3"/>
</dbReference>
<feature type="domain" description="Thioredoxin" evidence="4">
    <location>
        <begin position="249"/>
        <end position="379"/>
    </location>
</feature>
<dbReference type="PROSITE" id="PS00194">
    <property type="entry name" value="THIOREDOXIN_1"/>
    <property type="match status" value="2"/>
</dbReference>
<evidence type="ECO:0000256" key="3">
    <source>
        <dbReference type="SAM" id="SignalP"/>
    </source>
</evidence>